<dbReference type="EC" id="5.6.2.4" evidence="7"/>
<evidence type="ECO:0000256" key="6">
    <source>
        <dbReference type="ARBA" id="ARBA00034617"/>
    </source>
</evidence>
<dbReference type="PROSITE" id="PS51198">
    <property type="entry name" value="UVRD_HELICASE_ATP_BIND"/>
    <property type="match status" value="1"/>
</dbReference>
<dbReference type="Gene3D" id="3.30.2310.20">
    <property type="entry name" value="RelE-like"/>
    <property type="match status" value="1"/>
</dbReference>
<dbReference type="PANTHER" id="PTHR11070">
    <property type="entry name" value="UVRD / RECB / PCRA DNA HELICASE FAMILY MEMBER"/>
    <property type="match status" value="1"/>
</dbReference>
<dbReference type="Proteomes" id="UP000627838">
    <property type="component" value="Unassembled WGS sequence"/>
</dbReference>
<evidence type="ECO:0000256" key="3">
    <source>
        <dbReference type="ARBA" id="ARBA00022806"/>
    </source>
</evidence>
<dbReference type="InterPro" id="IPR027417">
    <property type="entry name" value="P-loop_NTPase"/>
</dbReference>
<keyword evidence="2 9" id="KW-0378">Hydrolase</keyword>
<evidence type="ECO:0000256" key="4">
    <source>
        <dbReference type="ARBA" id="ARBA00022840"/>
    </source>
</evidence>
<keyword evidence="11" id="KW-0255">Endonuclease</keyword>
<dbReference type="Gene3D" id="3.40.50.300">
    <property type="entry name" value="P-loop containing nucleotide triphosphate hydrolases"/>
    <property type="match status" value="2"/>
</dbReference>
<keyword evidence="12" id="KW-1185">Reference proteome</keyword>
<dbReference type="RefSeq" id="WP_192759269.1">
    <property type="nucleotide sequence ID" value="NZ_JADBDZ010000001.1"/>
</dbReference>
<evidence type="ECO:0000313" key="12">
    <source>
        <dbReference type="Proteomes" id="UP000627838"/>
    </source>
</evidence>
<evidence type="ECO:0000256" key="8">
    <source>
        <dbReference type="ARBA" id="ARBA00048988"/>
    </source>
</evidence>
<evidence type="ECO:0000256" key="9">
    <source>
        <dbReference type="PROSITE-ProRule" id="PRU00560"/>
    </source>
</evidence>
<evidence type="ECO:0000256" key="2">
    <source>
        <dbReference type="ARBA" id="ARBA00022801"/>
    </source>
</evidence>
<dbReference type="EMBL" id="JADBDZ010000001">
    <property type="protein sequence ID" value="MBE1532602.1"/>
    <property type="molecule type" value="Genomic_DNA"/>
</dbReference>
<accession>A0ABR9JPX1</accession>
<comment type="catalytic activity">
    <reaction evidence="6">
        <text>Couples ATP hydrolysis with the unwinding of duplex DNA by translocating in the 3'-5' direction.</text>
        <dbReference type="EC" id="5.6.2.4"/>
    </reaction>
</comment>
<evidence type="ECO:0000313" key="11">
    <source>
        <dbReference type="EMBL" id="MBE1532602.1"/>
    </source>
</evidence>
<organism evidence="11 12">
    <name type="scientific">Actinomadura algeriensis</name>
    <dbReference type="NCBI Taxonomy" id="1679523"/>
    <lineage>
        <taxon>Bacteria</taxon>
        <taxon>Bacillati</taxon>
        <taxon>Actinomycetota</taxon>
        <taxon>Actinomycetes</taxon>
        <taxon>Streptosporangiales</taxon>
        <taxon>Thermomonosporaceae</taxon>
        <taxon>Actinomadura</taxon>
    </lineage>
</organism>
<evidence type="ECO:0000256" key="1">
    <source>
        <dbReference type="ARBA" id="ARBA00022741"/>
    </source>
</evidence>
<dbReference type="InterPro" id="IPR000212">
    <property type="entry name" value="DNA_helicase_UvrD/REP"/>
</dbReference>
<proteinExistence type="predicted"/>
<comment type="catalytic activity">
    <reaction evidence="8">
        <text>ATP + H2O = ADP + phosphate + H(+)</text>
        <dbReference type="Rhea" id="RHEA:13065"/>
        <dbReference type="ChEBI" id="CHEBI:15377"/>
        <dbReference type="ChEBI" id="CHEBI:15378"/>
        <dbReference type="ChEBI" id="CHEBI:30616"/>
        <dbReference type="ChEBI" id="CHEBI:43474"/>
        <dbReference type="ChEBI" id="CHEBI:456216"/>
        <dbReference type="EC" id="5.6.2.4"/>
    </reaction>
</comment>
<keyword evidence="5" id="KW-0413">Isomerase</keyword>
<dbReference type="GO" id="GO:0004519">
    <property type="term" value="F:endonuclease activity"/>
    <property type="evidence" value="ECO:0007669"/>
    <property type="project" value="UniProtKB-KW"/>
</dbReference>
<evidence type="ECO:0000256" key="5">
    <source>
        <dbReference type="ARBA" id="ARBA00023235"/>
    </source>
</evidence>
<dbReference type="SUPFAM" id="SSF143011">
    <property type="entry name" value="RelE-like"/>
    <property type="match status" value="1"/>
</dbReference>
<feature type="binding site" evidence="9">
    <location>
        <begin position="265"/>
        <end position="272"/>
    </location>
    <ligand>
        <name>ATP</name>
        <dbReference type="ChEBI" id="CHEBI:30616"/>
    </ligand>
</feature>
<dbReference type="InterPro" id="IPR014016">
    <property type="entry name" value="UvrD-like_ATP-bd"/>
</dbReference>
<dbReference type="InterPro" id="IPR014017">
    <property type="entry name" value="DNA_helicase_UvrD-like_C"/>
</dbReference>
<dbReference type="InterPro" id="IPR035093">
    <property type="entry name" value="RelE/ParE_toxin_dom_sf"/>
</dbReference>
<comment type="caution">
    <text evidence="11">The sequence shown here is derived from an EMBL/GenBank/DDBJ whole genome shotgun (WGS) entry which is preliminary data.</text>
</comment>
<keyword evidence="4 9" id="KW-0067">ATP-binding</keyword>
<evidence type="ECO:0000256" key="7">
    <source>
        <dbReference type="ARBA" id="ARBA00034808"/>
    </source>
</evidence>
<keyword evidence="11" id="KW-0540">Nuclease</keyword>
<dbReference type="SUPFAM" id="SSF52540">
    <property type="entry name" value="P-loop containing nucleoside triphosphate hydrolases"/>
    <property type="match status" value="1"/>
</dbReference>
<keyword evidence="1 9" id="KW-0547">Nucleotide-binding</keyword>
<protein>
    <recommendedName>
        <fullName evidence="7">DNA 3'-5' helicase</fullName>
        <ecNumber evidence="7">5.6.2.4</ecNumber>
    </recommendedName>
</protein>
<feature type="domain" description="UvrD-like helicase ATP-binding" evidence="10">
    <location>
        <begin position="244"/>
        <end position="550"/>
    </location>
</feature>
<evidence type="ECO:0000259" key="10">
    <source>
        <dbReference type="PROSITE" id="PS51198"/>
    </source>
</evidence>
<reference evidence="11 12" key="1">
    <citation type="submission" date="2020-10" db="EMBL/GenBank/DDBJ databases">
        <title>Sequencing the genomes of 1000 actinobacteria strains.</title>
        <authorList>
            <person name="Klenk H.-P."/>
        </authorList>
    </citation>
    <scope>NUCLEOTIDE SEQUENCE [LARGE SCALE GENOMIC DNA]</scope>
    <source>
        <strain evidence="11 12">DSM 46744</strain>
    </source>
</reference>
<dbReference type="Pfam" id="PF00580">
    <property type="entry name" value="UvrD-helicase"/>
    <property type="match status" value="1"/>
</dbReference>
<name>A0ABR9JPX1_9ACTN</name>
<keyword evidence="3 9" id="KW-0347">Helicase</keyword>
<dbReference type="Pfam" id="PF13361">
    <property type="entry name" value="UvrD_C"/>
    <property type="match status" value="1"/>
</dbReference>
<gene>
    <name evidence="11" type="ORF">H4W34_002435</name>
</gene>
<dbReference type="PANTHER" id="PTHR11070:SF45">
    <property type="entry name" value="DNA 3'-5' HELICASE"/>
    <property type="match status" value="1"/>
</dbReference>
<sequence>MSGARLRLLDRAEKEIMKLPRSVKGAIYDFQHKFRNNPENKGLRLKQLKGHAQLYSARVNDDYRALLLHAGGVEYVLVAVKPRGEVYDHLDRYRPQINPVTGGIEFVDLVVAAETLTARPPAPAAEPAAQRAPIFAAHPDERLVELGVAEPLLPLVRKLTTEEELLALAEYAPQLTGEVLLALYDGRTPDEVLEQVTAPVAVEEKIDTGDYAAALERPATAVTTGDADLREILEQSDFGRWKVFLHPAQRKLVERAYRGPARVSGGPGTGKTIVALHRVRHLVERLPAGGGKSVLFTTFNKNLAADLQQRLIALAGPDVAARVHITNIDKLAAEVVAEIEHGRARRRIDDGKARELWDELLAETGDNRWDAAFLNEEWTQVILGQGLKTRAEYFRARRAGRGRPLSRKDRADLWKLTERYVMLLEDRGVSTLQQVTERAAQLEAARARDRAAYAERPALQDESGMRNRPRYRHIVVDEAQDLSAAHWRMLRAMVDPGADDLFIVGDSHQRIYGNQVSLGALGIAIRGRSSRLTLSYRTTHEILGTAVRLLGTETWDDLDDGGDDLTGYRSVLRGRRPGLRGFRDWNAELDGIAAQVAAWGGDSIAVCVPERRMVADVERRLAADGVVASAITGDGPRHGAAPVHVGTMHRFKGLEYQRMIVAGIAEGLVPPAWILRLADEDAVRYGRELRRFRSLLFVAVTRARDDVVISWHGDKSRFLP</sequence>